<name>A0A917L3A2_9ACTN</name>
<gene>
    <name evidence="2" type="ORF">GCM10010121_062370</name>
</gene>
<proteinExistence type="predicted"/>
<dbReference type="EMBL" id="BMQA01000027">
    <property type="protein sequence ID" value="GGJ42682.1"/>
    <property type="molecule type" value="Genomic_DNA"/>
</dbReference>
<accession>A0A917L3A2</accession>
<dbReference type="RefSeq" id="WP_373297081.1">
    <property type="nucleotide sequence ID" value="NZ_BMQA01000027.1"/>
</dbReference>
<reference evidence="2" key="2">
    <citation type="submission" date="2020-09" db="EMBL/GenBank/DDBJ databases">
        <authorList>
            <person name="Sun Q."/>
            <person name="Ohkuma M."/>
        </authorList>
    </citation>
    <scope>NUCLEOTIDE SEQUENCE</scope>
    <source>
        <strain evidence="2">JCM 3086</strain>
    </source>
</reference>
<dbReference type="AlphaFoldDB" id="A0A917L3A2"/>
<feature type="region of interest" description="Disordered" evidence="1">
    <location>
        <begin position="1"/>
        <end position="66"/>
    </location>
</feature>
<feature type="compositionally biased region" description="Basic and acidic residues" evidence="1">
    <location>
        <begin position="1"/>
        <end position="42"/>
    </location>
</feature>
<evidence type="ECO:0000256" key="1">
    <source>
        <dbReference type="SAM" id="MobiDB-lite"/>
    </source>
</evidence>
<dbReference type="Proteomes" id="UP000657574">
    <property type="component" value="Unassembled WGS sequence"/>
</dbReference>
<evidence type="ECO:0000313" key="3">
    <source>
        <dbReference type="Proteomes" id="UP000657574"/>
    </source>
</evidence>
<feature type="compositionally biased region" description="Low complexity" evidence="1">
    <location>
        <begin position="47"/>
        <end position="66"/>
    </location>
</feature>
<reference evidence="2" key="1">
    <citation type="journal article" date="2014" name="Int. J. Syst. Evol. Microbiol.">
        <title>Complete genome sequence of Corynebacterium casei LMG S-19264T (=DSM 44701T), isolated from a smear-ripened cheese.</title>
        <authorList>
            <consortium name="US DOE Joint Genome Institute (JGI-PGF)"/>
            <person name="Walter F."/>
            <person name="Albersmeier A."/>
            <person name="Kalinowski J."/>
            <person name="Ruckert C."/>
        </authorList>
    </citation>
    <scope>NUCLEOTIDE SEQUENCE</scope>
    <source>
        <strain evidence="2">JCM 3086</strain>
    </source>
</reference>
<keyword evidence="3" id="KW-1185">Reference proteome</keyword>
<comment type="caution">
    <text evidence="2">The sequence shown here is derived from an EMBL/GenBank/DDBJ whole genome shotgun (WGS) entry which is preliminary data.</text>
</comment>
<evidence type="ECO:0000313" key="2">
    <source>
        <dbReference type="EMBL" id="GGJ42682.1"/>
    </source>
</evidence>
<sequence>MVRRGDRSEIRAARRTVPDHDGLPEGEHDAEHHAQEPDRTDAPHSGGPPVAEAAPEAGLAGTRART</sequence>
<protein>
    <submittedName>
        <fullName evidence="2">Uncharacterized protein</fullName>
    </submittedName>
</protein>
<organism evidence="2 3">
    <name type="scientific">Streptomyces brasiliensis</name>
    <dbReference type="NCBI Taxonomy" id="1954"/>
    <lineage>
        <taxon>Bacteria</taxon>
        <taxon>Bacillati</taxon>
        <taxon>Actinomycetota</taxon>
        <taxon>Actinomycetes</taxon>
        <taxon>Kitasatosporales</taxon>
        <taxon>Streptomycetaceae</taxon>
        <taxon>Streptomyces</taxon>
    </lineage>
</organism>